<gene>
    <name evidence="8" type="ORF">SVUK_LOCUS8025</name>
</gene>
<comment type="catalytic activity">
    <reaction evidence="6">
        <text>2-hydroxyoctanoate + O2 = 2-oxooctanoate + H2O2</text>
        <dbReference type="Rhea" id="RHEA:67940"/>
        <dbReference type="ChEBI" id="CHEBI:15379"/>
        <dbReference type="ChEBI" id="CHEBI:16240"/>
        <dbReference type="ChEBI" id="CHEBI:133514"/>
        <dbReference type="ChEBI" id="CHEBI:176689"/>
    </reaction>
    <physiologicalReaction direction="left-to-right" evidence="6">
        <dbReference type="Rhea" id="RHEA:67941"/>
    </physiologicalReaction>
</comment>
<evidence type="ECO:0000313" key="8">
    <source>
        <dbReference type="EMBL" id="VDM73027.1"/>
    </source>
</evidence>
<dbReference type="InterPro" id="IPR013785">
    <property type="entry name" value="Aldolase_TIM"/>
</dbReference>
<evidence type="ECO:0000256" key="2">
    <source>
        <dbReference type="ARBA" id="ARBA00022630"/>
    </source>
</evidence>
<name>A0A3P7JA35_STRVU</name>
<dbReference type="PROSITE" id="PS51349">
    <property type="entry name" value="FMN_HYDROXY_ACID_DH_2"/>
    <property type="match status" value="1"/>
</dbReference>
<keyword evidence="4" id="KW-0560">Oxidoreductase</keyword>
<dbReference type="PANTHER" id="PTHR10578">
    <property type="entry name" value="S -2-HYDROXY-ACID OXIDASE-RELATED"/>
    <property type="match status" value="1"/>
</dbReference>
<dbReference type="Proteomes" id="UP000270094">
    <property type="component" value="Unassembled WGS sequence"/>
</dbReference>
<dbReference type="InterPro" id="IPR037396">
    <property type="entry name" value="FMN_HAD"/>
</dbReference>
<protein>
    <recommendedName>
        <fullName evidence="7">FMN hydroxy acid dehydrogenase domain-containing protein</fullName>
    </recommendedName>
</protein>
<comment type="catalytic activity">
    <reaction evidence="5">
        <text>a (2S)-2-hydroxycarboxylate + O2 = a 2-oxocarboxylate + H2O2</text>
        <dbReference type="Rhea" id="RHEA:16789"/>
        <dbReference type="ChEBI" id="CHEBI:15379"/>
        <dbReference type="ChEBI" id="CHEBI:16240"/>
        <dbReference type="ChEBI" id="CHEBI:35179"/>
        <dbReference type="ChEBI" id="CHEBI:58123"/>
        <dbReference type="EC" id="1.1.3.15"/>
    </reaction>
    <physiologicalReaction direction="left-to-right" evidence="5">
        <dbReference type="Rhea" id="RHEA:16790"/>
    </physiologicalReaction>
</comment>
<feature type="domain" description="FMN hydroxy acid dehydrogenase" evidence="7">
    <location>
        <begin position="1"/>
        <end position="77"/>
    </location>
</feature>
<keyword evidence="9" id="KW-1185">Reference proteome</keyword>
<accession>A0A3P7JA35</accession>
<organism evidence="8 9">
    <name type="scientific">Strongylus vulgaris</name>
    <name type="common">Blood worm</name>
    <dbReference type="NCBI Taxonomy" id="40348"/>
    <lineage>
        <taxon>Eukaryota</taxon>
        <taxon>Metazoa</taxon>
        <taxon>Ecdysozoa</taxon>
        <taxon>Nematoda</taxon>
        <taxon>Chromadorea</taxon>
        <taxon>Rhabditida</taxon>
        <taxon>Rhabditina</taxon>
        <taxon>Rhabditomorpha</taxon>
        <taxon>Strongyloidea</taxon>
        <taxon>Strongylidae</taxon>
        <taxon>Strongylus</taxon>
    </lineage>
</organism>
<evidence type="ECO:0000256" key="1">
    <source>
        <dbReference type="ARBA" id="ARBA00001917"/>
    </source>
</evidence>
<keyword evidence="2" id="KW-0285">Flavoprotein</keyword>
<dbReference type="EMBL" id="UYYB01028436">
    <property type="protein sequence ID" value="VDM73027.1"/>
    <property type="molecule type" value="Genomic_DNA"/>
</dbReference>
<dbReference type="AlphaFoldDB" id="A0A3P7JA35"/>
<dbReference type="GO" id="GO:0005777">
    <property type="term" value="C:peroxisome"/>
    <property type="evidence" value="ECO:0007669"/>
    <property type="project" value="UniProtKB-ARBA"/>
</dbReference>
<dbReference type="OrthoDB" id="25826at2759"/>
<evidence type="ECO:0000256" key="3">
    <source>
        <dbReference type="ARBA" id="ARBA00022643"/>
    </source>
</evidence>
<proteinExistence type="predicted"/>
<dbReference type="Gene3D" id="3.20.20.70">
    <property type="entry name" value="Aldolase class I"/>
    <property type="match status" value="1"/>
</dbReference>
<evidence type="ECO:0000313" key="9">
    <source>
        <dbReference type="Proteomes" id="UP000270094"/>
    </source>
</evidence>
<evidence type="ECO:0000256" key="4">
    <source>
        <dbReference type="ARBA" id="ARBA00023002"/>
    </source>
</evidence>
<dbReference type="GO" id="GO:0003973">
    <property type="term" value="F:(S)-2-hydroxy-acid oxidase activity"/>
    <property type="evidence" value="ECO:0007669"/>
    <property type="project" value="UniProtKB-EC"/>
</dbReference>
<dbReference type="PROSITE" id="PS00557">
    <property type="entry name" value="FMN_HYDROXY_ACID_DH_1"/>
    <property type="match status" value="1"/>
</dbReference>
<dbReference type="InterPro" id="IPR008259">
    <property type="entry name" value="FMN_hydac_DH_AS"/>
</dbReference>
<evidence type="ECO:0000256" key="5">
    <source>
        <dbReference type="ARBA" id="ARBA00029325"/>
    </source>
</evidence>
<keyword evidence="3" id="KW-0288">FMN</keyword>
<evidence type="ECO:0000256" key="6">
    <source>
        <dbReference type="ARBA" id="ARBA00029327"/>
    </source>
</evidence>
<evidence type="ECO:0000259" key="7">
    <source>
        <dbReference type="PROSITE" id="PS51349"/>
    </source>
</evidence>
<dbReference type="Pfam" id="PF01070">
    <property type="entry name" value="FMN_dh"/>
    <property type="match status" value="1"/>
</dbReference>
<dbReference type="InterPro" id="IPR000262">
    <property type="entry name" value="FMN-dep_DH"/>
</dbReference>
<comment type="cofactor">
    <cofactor evidence="1">
        <name>FMN</name>
        <dbReference type="ChEBI" id="CHEBI:58210"/>
    </cofactor>
</comment>
<dbReference type="PANTHER" id="PTHR10578:SF107">
    <property type="entry name" value="2-HYDROXYACID OXIDASE 1"/>
    <property type="match status" value="1"/>
</dbReference>
<dbReference type="SUPFAM" id="SSF51412">
    <property type="entry name" value="Inosine monophosphate dehydrogenase (IMPDH)"/>
    <property type="match status" value="1"/>
</dbReference>
<reference evidence="8 9" key="1">
    <citation type="submission" date="2018-11" db="EMBL/GenBank/DDBJ databases">
        <authorList>
            <consortium name="Pathogen Informatics"/>
        </authorList>
    </citation>
    <scope>NUCLEOTIDE SEQUENCE [LARGE SCALE GENOMIC DNA]</scope>
</reference>
<sequence>MKGIMRADDAEEAIARGVHGIIVSNHGGRQLDSAPATIDVLPSIVQAVNGRVPAIALGASGVFVGRPVIWGLTVGVS</sequence>